<reference evidence="2" key="1">
    <citation type="journal article" date="2020" name="mSystems">
        <title>Genome- and Community-Level Interaction Insights into Carbon Utilization and Element Cycling Functions of Hydrothermarchaeota in Hydrothermal Sediment.</title>
        <authorList>
            <person name="Zhou Z."/>
            <person name="Liu Y."/>
            <person name="Xu W."/>
            <person name="Pan J."/>
            <person name="Luo Z.H."/>
            <person name="Li M."/>
        </authorList>
    </citation>
    <scope>NUCLEOTIDE SEQUENCE [LARGE SCALE GENOMIC DNA]</scope>
    <source>
        <strain evidence="2">SpSt-374</strain>
    </source>
</reference>
<gene>
    <name evidence="2" type="ORF">ENR15_01175</name>
</gene>
<protein>
    <submittedName>
        <fullName evidence="2">Uncharacterized protein</fullName>
    </submittedName>
</protein>
<accession>A0A7C3ZT80</accession>
<evidence type="ECO:0000256" key="1">
    <source>
        <dbReference type="SAM" id="Phobius"/>
    </source>
</evidence>
<organism evidence="2">
    <name type="scientific">Planktothricoides sp. SpSt-374</name>
    <dbReference type="NCBI Taxonomy" id="2282167"/>
    <lineage>
        <taxon>Bacteria</taxon>
        <taxon>Bacillati</taxon>
        <taxon>Cyanobacteriota</taxon>
        <taxon>Cyanophyceae</taxon>
        <taxon>Oscillatoriophycideae</taxon>
        <taxon>Oscillatoriales</taxon>
        <taxon>Oscillatoriaceae</taxon>
        <taxon>Planktothricoides</taxon>
    </lineage>
</organism>
<feature type="transmembrane region" description="Helical" evidence="1">
    <location>
        <begin position="127"/>
        <end position="147"/>
    </location>
</feature>
<dbReference type="EMBL" id="DSPX01000009">
    <property type="protein sequence ID" value="HGF99308.1"/>
    <property type="molecule type" value="Genomic_DNA"/>
</dbReference>
<comment type="caution">
    <text evidence="2">The sequence shown here is derived from an EMBL/GenBank/DDBJ whole genome shotgun (WGS) entry which is preliminary data.</text>
</comment>
<feature type="transmembrane region" description="Helical" evidence="1">
    <location>
        <begin position="87"/>
        <end position="107"/>
    </location>
</feature>
<evidence type="ECO:0000313" key="2">
    <source>
        <dbReference type="EMBL" id="HGF99308.1"/>
    </source>
</evidence>
<keyword evidence="1" id="KW-1133">Transmembrane helix</keyword>
<keyword evidence="1" id="KW-0812">Transmembrane</keyword>
<proteinExistence type="predicted"/>
<keyword evidence="1" id="KW-0472">Membrane</keyword>
<name>A0A7C3ZT80_9CYAN</name>
<feature type="transmembrane region" description="Helical" evidence="1">
    <location>
        <begin position="12"/>
        <end position="36"/>
    </location>
</feature>
<dbReference type="AlphaFoldDB" id="A0A7C3ZT80"/>
<sequence>MMQINALTIKKISQTMLVILLIWEFLLLLIYLGSIWLRGESLPWLDFNGYQNLPSLFSAGQLFVTSLGFLALGFYSRQGKAQPSRRLLLTLGVLFFYISIIDETFKVHQHFYKPLCYLPVIDNCRSWYNLYIYLYILMAVAIFIGFFRDLKAAWKFYPLGALFSGMGMFIFLLGALGLELLKFKLLEPLLLSYIQVDSGTFILIEKMRIGLEEFLEMVGTTMTLYSLGLFWSKRLERLLSLVIDDVHNQ</sequence>
<feature type="transmembrane region" description="Helical" evidence="1">
    <location>
        <begin position="159"/>
        <end position="181"/>
    </location>
</feature>
<feature type="transmembrane region" description="Helical" evidence="1">
    <location>
        <begin position="56"/>
        <end position="75"/>
    </location>
</feature>